<dbReference type="RefSeq" id="WP_130392609.1">
    <property type="nucleotide sequence ID" value="NZ_SGXM01000005.1"/>
</dbReference>
<evidence type="ECO:0000313" key="2">
    <source>
        <dbReference type="EMBL" id="RZT36328.1"/>
    </source>
</evidence>
<protein>
    <recommendedName>
        <fullName evidence="1">Zinc-ribbon domain-containing protein</fullName>
    </recommendedName>
</protein>
<comment type="caution">
    <text evidence="2">The sequence shown here is derived from an EMBL/GenBank/DDBJ whole genome shotgun (WGS) entry which is preliminary data.</text>
</comment>
<feature type="domain" description="Zinc-ribbon" evidence="1">
    <location>
        <begin position="4"/>
        <end position="97"/>
    </location>
</feature>
<reference evidence="2 3" key="1">
    <citation type="journal article" date="2015" name="Stand. Genomic Sci.">
        <title>Genomic Encyclopedia of Bacterial and Archaeal Type Strains, Phase III: the genomes of soil and plant-associated and newly described type strains.</title>
        <authorList>
            <person name="Whitman W.B."/>
            <person name="Woyke T."/>
            <person name="Klenk H.P."/>
            <person name="Zhou Y."/>
            <person name="Lilburn T.G."/>
            <person name="Beck B.J."/>
            <person name="De Vos P."/>
            <person name="Vandamme P."/>
            <person name="Eisen J.A."/>
            <person name="Garrity G."/>
            <person name="Hugenholtz P."/>
            <person name="Kyrpides N.C."/>
        </authorList>
    </citation>
    <scope>NUCLEOTIDE SEQUENCE [LARGE SCALE GENOMIC DNA]</scope>
    <source>
        <strain evidence="2 3">ASC-9842</strain>
    </source>
</reference>
<dbReference type="EMBL" id="SGXM01000005">
    <property type="protein sequence ID" value="RZT36328.1"/>
    <property type="molecule type" value="Genomic_DNA"/>
</dbReference>
<dbReference type="PIRSF" id="PIRSF012641">
    <property type="entry name" value="UCP012641"/>
    <property type="match status" value="1"/>
</dbReference>
<dbReference type="Pfam" id="PF10005">
    <property type="entry name" value="Zn_ribbon_DZR_6"/>
    <property type="match status" value="1"/>
</dbReference>
<evidence type="ECO:0000259" key="1">
    <source>
        <dbReference type="Pfam" id="PF10005"/>
    </source>
</evidence>
<sequence length="369" mass="41482">MKTFHCNRCGNVVFFENTVCERCQATLGFIPALSQIAAFEGDDETGWRSLHPEASGAMFRRCHNYRVEAVCNWMVPAEDSGPLCEACQLTHTIPNLDVPDNRLLWYRLETAKRRLLHTLLSLQLPVVSRDDDPDSGLQFDFLAATGPHQAIMTGHDSGRITINLAEADDARREQTRTQLGEAYRTLLGHFRHEVGHYYFSRLIAGTRRLEPFRKLFGDERADYAAALQRHYAEGPPANWQESYISGYATMHPWEDWAETWAHYLHMVDTLDTAVSCGLVLKPDSPDEPTLTDQTPVEDATFRSLMNRWFPLTYVLNSLNRSLGVPDGYPFALSPTVVAKLEFVHRVIDAAAREHGAPAGGDGQAVRPAP</sequence>
<name>A0A4Q7RTH7_9BURK</name>
<keyword evidence="3" id="KW-1185">Reference proteome</keyword>
<dbReference type="Pfam" id="PF15887">
    <property type="entry name" value="Peptidase_Mx"/>
    <property type="match status" value="1"/>
</dbReference>
<proteinExistence type="predicted"/>
<dbReference type="Proteomes" id="UP000291078">
    <property type="component" value="Unassembled WGS sequence"/>
</dbReference>
<dbReference type="AlphaFoldDB" id="A0A4Q7RTH7"/>
<gene>
    <name evidence="2" type="ORF">EV147_3647</name>
</gene>
<organism evidence="2 3">
    <name type="scientific">Cupriavidus agavae</name>
    <dbReference type="NCBI Taxonomy" id="1001822"/>
    <lineage>
        <taxon>Bacteria</taxon>
        <taxon>Pseudomonadati</taxon>
        <taxon>Pseudomonadota</taxon>
        <taxon>Betaproteobacteria</taxon>
        <taxon>Burkholderiales</taxon>
        <taxon>Burkholderiaceae</taxon>
        <taxon>Cupriavidus</taxon>
    </lineage>
</organism>
<evidence type="ECO:0000313" key="3">
    <source>
        <dbReference type="Proteomes" id="UP000291078"/>
    </source>
</evidence>
<accession>A0A4Q7RTH7</accession>
<dbReference type="InterPro" id="IPR031321">
    <property type="entry name" value="UCP012641"/>
</dbReference>
<dbReference type="Gene3D" id="3.40.390.70">
    <property type="match status" value="1"/>
</dbReference>
<dbReference type="InterPro" id="IPR011201">
    <property type="entry name" value="Zinc-ribbon_6_bact"/>
</dbReference>
<dbReference type="OrthoDB" id="256753at2"/>